<keyword evidence="2" id="KW-1185">Reference proteome</keyword>
<reference evidence="1 2" key="1">
    <citation type="submission" date="2024-04" db="EMBL/GenBank/DDBJ databases">
        <title>Defined microbial consortia suppress multidrug-resistant proinflammatory Enterobacteriaceae via ecological control.</title>
        <authorList>
            <person name="Furuichi M."/>
            <person name="Kawaguchi T."/>
            <person name="Pust M."/>
            <person name="Yasuma K."/>
            <person name="Plichta D."/>
            <person name="Hasegawa N."/>
            <person name="Ohya T."/>
            <person name="Bhattarai S."/>
            <person name="Sasajima S."/>
            <person name="Aoto Y."/>
            <person name="Tuganbaev T."/>
            <person name="Yaginuma M."/>
            <person name="Ueda M."/>
            <person name="Okahashi N."/>
            <person name="Amafuji K."/>
            <person name="Kiridooshi Y."/>
            <person name="Sugita K."/>
            <person name="Strazar M."/>
            <person name="Skelly A."/>
            <person name="Suda W."/>
            <person name="Hattori M."/>
            <person name="Nakamoto N."/>
            <person name="Caballero S."/>
            <person name="Norman J."/>
            <person name="Olle B."/>
            <person name="Tanoue T."/>
            <person name="Arita M."/>
            <person name="Bucci V."/>
            <person name="Atarashi K."/>
            <person name="Xavier R."/>
            <person name="Honda K."/>
        </authorList>
    </citation>
    <scope>NUCLEOTIDE SEQUENCE [LARGE SCALE GENOMIC DNA]</scope>
    <source>
        <strain evidence="2">k04-0078-D8-1</strain>
    </source>
</reference>
<gene>
    <name evidence="1" type="ORF">K040078D81_14600</name>
</gene>
<dbReference type="EMBL" id="BAABYW010000001">
    <property type="protein sequence ID" value="GAA6407343.1"/>
    <property type="molecule type" value="Genomic_DNA"/>
</dbReference>
<evidence type="ECO:0000313" key="2">
    <source>
        <dbReference type="Proteomes" id="UP001600943"/>
    </source>
</evidence>
<name>A0ABQ0B7C0_9FIRM</name>
<evidence type="ECO:0000313" key="1">
    <source>
        <dbReference type="EMBL" id="GAA6407343.1"/>
    </source>
</evidence>
<dbReference type="Proteomes" id="UP001600943">
    <property type="component" value="Unassembled WGS sequence"/>
</dbReference>
<sequence length="69" mass="8456">MTKNEKIHELEYCRKCLNQVYHLNLKRNDVMVYEYLGTCKHCNKTSKIVHRVKRNKLWKIMFSRKLKGD</sequence>
<protein>
    <submittedName>
        <fullName evidence="1">Uncharacterized protein</fullName>
    </submittedName>
</protein>
<organism evidence="1 2">
    <name type="scientific">Blautia hominis</name>
    <dbReference type="NCBI Taxonomy" id="2025493"/>
    <lineage>
        <taxon>Bacteria</taxon>
        <taxon>Bacillati</taxon>
        <taxon>Bacillota</taxon>
        <taxon>Clostridia</taxon>
        <taxon>Lachnospirales</taxon>
        <taxon>Lachnospiraceae</taxon>
        <taxon>Blautia</taxon>
    </lineage>
</organism>
<comment type="caution">
    <text evidence="1">The sequence shown here is derived from an EMBL/GenBank/DDBJ whole genome shotgun (WGS) entry which is preliminary data.</text>
</comment>
<proteinExistence type="predicted"/>
<accession>A0ABQ0B7C0</accession>